<organism evidence="1 2">
    <name type="scientific">Cetraspora pellucida</name>
    <dbReference type="NCBI Taxonomy" id="1433469"/>
    <lineage>
        <taxon>Eukaryota</taxon>
        <taxon>Fungi</taxon>
        <taxon>Fungi incertae sedis</taxon>
        <taxon>Mucoromycota</taxon>
        <taxon>Glomeromycotina</taxon>
        <taxon>Glomeromycetes</taxon>
        <taxon>Diversisporales</taxon>
        <taxon>Gigasporaceae</taxon>
        <taxon>Cetraspora</taxon>
    </lineage>
</organism>
<feature type="non-terminal residue" evidence="1">
    <location>
        <position position="115"/>
    </location>
</feature>
<protein>
    <submittedName>
        <fullName evidence="1">7685_t:CDS:1</fullName>
    </submittedName>
</protein>
<comment type="caution">
    <text evidence="1">The sequence shown here is derived from an EMBL/GenBank/DDBJ whole genome shotgun (WGS) entry which is preliminary data.</text>
</comment>
<dbReference type="Proteomes" id="UP000789366">
    <property type="component" value="Unassembled WGS sequence"/>
</dbReference>
<gene>
    <name evidence="1" type="ORF">SPELUC_LOCUS18050</name>
</gene>
<name>A0ACA9RNR8_9GLOM</name>
<evidence type="ECO:0000313" key="1">
    <source>
        <dbReference type="EMBL" id="CAG8800775.1"/>
    </source>
</evidence>
<dbReference type="EMBL" id="CAJVPW010079859">
    <property type="protein sequence ID" value="CAG8800775.1"/>
    <property type="molecule type" value="Genomic_DNA"/>
</dbReference>
<reference evidence="1" key="1">
    <citation type="submission" date="2021-06" db="EMBL/GenBank/DDBJ databases">
        <authorList>
            <person name="Kallberg Y."/>
            <person name="Tangrot J."/>
            <person name="Rosling A."/>
        </authorList>
    </citation>
    <scope>NUCLEOTIDE SEQUENCE</scope>
    <source>
        <strain evidence="1">28 12/20/2015</strain>
    </source>
</reference>
<keyword evidence="2" id="KW-1185">Reference proteome</keyword>
<accession>A0ACA9RNR8</accession>
<feature type="non-terminal residue" evidence="1">
    <location>
        <position position="1"/>
    </location>
</feature>
<proteinExistence type="predicted"/>
<sequence>LSTMAALRQMVYLVIKELSTIAEDVIMVTSSLMKDMQPKSDVIYRANAIRALCKITDASMLPSVERFLKAAIVDKTPSISSAAIVSSYHLFPVENDVKYEAVVPTIEEGLELIAS</sequence>
<evidence type="ECO:0000313" key="2">
    <source>
        <dbReference type="Proteomes" id="UP000789366"/>
    </source>
</evidence>